<evidence type="ECO:0000256" key="6">
    <source>
        <dbReference type="SAM" id="Phobius"/>
    </source>
</evidence>
<accession>A0A5Q2FHG0</accession>
<evidence type="ECO:0000313" key="7">
    <source>
        <dbReference type="EMBL" id="QGF25217.1"/>
    </source>
</evidence>
<evidence type="ECO:0000256" key="2">
    <source>
        <dbReference type="ARBA" id="ARBA00022475"/>
    </source>
</evidence>
<sequence>MAPLIVLGTFGIVAVATHGTVAGGYVLALVAMLFTALSYGKMSRVFPAAGSAYTYVRKTQNGHLGLLVGWAALLDYFFLPMVIWLIGASFLNAEFPAVPNAVWILGFIVTTTILNLLGIVVAERATLLLMAFQVLVIVIFLALSIVHLSQHHAGFVDPAPFWHAGTTLGAVSAGAAIAAYSFLGFDAVTTMAEETRNPQRVIPRAILLVALIGGGIFIVISYAAQLVHPGAQFADPDSASFEIAKQIGGDLFSALFIAGLVVTQFGSGIAAQSSAARLTYAMGRDGVLPRRFFGYIHPRYHTPALNILLSALVGLLALFMNVTTSTSFINFGAFTAFTMVNVSVVAYWVRERRAGRTHNPWGYVVAPAVGALISFFLLTQLDRNALTLGVSWLCIGVVWTAILTKGFRQAPPEMHFEEVDPEATLDRVEDPLEGDLTR</sequence>
<dbReference type="GO" id="GO:0005886">
    <property type="term" value="C:plasma membrane"/>
    <property type="evidence" value="ECO:0007669"/>
    <property type="project" value="UniProtKB-SubCell"/>
</dbReference>
<keyword evidence="8" id="KW-1185">Reference proteome</keyword>
<dbReference type="GO" id="GO:0022857">
    <property type="term" value="F:transmembrane transporter activity"/>
    <property type="evidence" value="ECO:0007669"/>
    <property type="project" value="InterPro"/>
</dbReference>
<feature type="transmembrane region" description="Helical" evidence="6">
    <location>
        <begin position="385"/>
        <end position="404"/>
    </location>
</feature>
<evidence type="ECO:0000256" key="4">
    <source>
        <dbReference type="ARBA" id="ARBA00022989"/>
    </source>
</evidence>
<dbReference type="Proteomes" id="UP000386847">
    <property type="component" value="Chromosome"/>
</dbReference>
<feature type="transmembrane region" description="Helical" evidence="6">
    <location>
        <begin position="205"/>
        <end position="224"/>
    </location>
</feature>
<feature type="transmembrane region" description="Helical" evidence="6">
    <location>
        <begin position="127"/>
        <end position="149"/>
    </location>
</feature>
<dbReference type="InterPro" id="IPR050367">
    <property type="entry name" value="APC_superfamily"/>
</dbReference>
<keyword evidence="4 6" id="KW-1133">Transmembrane helix</keyword>
<evidence type="ECO:0000313" key="8">
    <source>
        <dbReference type="Proteomes" id="UP000386847"/>
    </source>
</evidence>
<feature type="transmembrane region" description="Helical" evidence="6">
    <location>
        <begin position="101"/>
        <end position="120"/>
    </location>
</feature>
<feature type="transmembrane region" description="Helical" evidence="6">
    <location>
        <begin position="6"/>
        <end position="34"/>
    </location>
</feature>
<evidence type="ECO:0000256" key="3">
    <source>
        <dbReference type="ARBA" id="ARBA00022692"/>
    </source>
</evidence>
<comment type="subcellular location">
    <subcellularLocation>
        <location evidence="1">Cell membrane</location>
        <topology evidence="1">Multi-pass membrane protein</topology>
    </subcellularLocation>
</comment>
<keyword evidence="2" id="KW-1003">Cell membrane</keyword>
<evidence type="ECO:0000256" key="5">
    <source>
        <dbReference type="ARBA" id="ARBA00023136"/>
    </source>
</evidence>
<feature type="transmembrane region" description="Helical" evidence="6">
    <location>
        <begin position="300"/>
        <end position="322"/>
    </location>
</feature>
<protein>
    <submittedName>
        <fullName evidence="7">Amino acid permease</fullName>
    </submittedName>
</protein>
<keyword evidence="5 6" id="KW-0472">Membrane</keyword>
<feature type="transmembrane region" description="Helical" evidence="6">
    <location>
        <begin position="64"/>
        <end position="86"/>
    </location>
</feature>
<evidence type="ECO:0000256" key="1">
    <source>
        <dbReference type="ARBA" id="ARBA00004651"/>
    </source>
</evidence>
<reference evidence="7 8" key="1">
    <citation type="submission" date="2019-10" db="EMBL/GenBank/DDBJ databases">
        <title>Genomic analysis of Raineyella sp. CBA3103.</title>
        <authorList>
            <person name="Roh S.W."/>
        </authorList>
    </citation>
    <scope>NUCLEOTIDE SEQUENCE [LARGE SCALE GENOMIC DNA]</scope>
    <source>
        <strain evidence="7 8">CBA3103</strain>
    </source>
</reference>
<feature type="transmembrane region" description="Helical" evidence="6">
    <location>
        <begin position="361"/>
        <end position="379"/>
    </location>
</feature>
<dbReference type="InterPro" id="IPR002293">
    <property type="entry name" value="AA/rel_permease1"/>
</dbReference>
<organism evidence="7 8">
    <name type="scientific">Raineyella fluvialis</name>
    <dbReference type="NCBI Taxonomy" id="2662261"/>
    <lineage>
        <taxon>Bacteria</taxon>
        <taxon>Bacillati</taxon>
        <taxon>Actinomycetota</taxon>
        <taxon>Actinomycetes</taxon>
        <taxon>Propionibacteriales</taxon>
        <taxon>Propionibacteriaceae</taxon>
        <taxon>Raineyella</taxon>
    </lineage>
</organism>
<feature type="transmembrane region" description="Helical" evidence="6">
    <location>
        <begin position="251"/>
        <end position="271"/>
    </location>
</feature>
<dbReference type="PANTHER" id="PTHR42770:SF8">
    <property type="entry name" value="PUTRESCINE IMPORTER PUUP"/>
    <property type="match status" value="1"/>
</dbReference>
<gene>
    <name evidence="7" type="ORF">Rai3103_12110</name>
</gene>
<dbReference type="Pfam" id="PF13520">
    <property type="entry name" value="AA_permease_2"/>
    <property type="match status" value="1"/>
</dbReference>
<dbReference type="Gene3D" id="1.20.1740.10">
    <property type="entry name" value="Amino acid/polyamine transporter I"/>
    <property type="match status" value="1"/>
</dbReference>
<feature type="transmembrane region" description="Helical" evidence="6">
    <location>
        <begin position="161"/>
        <end position="185"/>
    </location>
</feature>
<dbReference type="EMBL" id="CP045725">
    <property type="protein sequence ID" value="QGF25217.1"/>
    <property type="molecule type" value="Genomic_DNA"/>
</dbReference>
<proteinExistence type="predicted"/>
<keyword evidence="3 6" id="KW-0812">Transmembrane</keyword>
<dbReference type="KEGG" id="rain:Rai3103_12110"/>
<feature type="transmembrane region" description="Helical" evidence="6">
    <location>
        <begin position="328"/>
        <end position="349"/>
    </location>
</feature>
<dbReference type="PANTHER" id="PTHR42770">
    <property type="entry name" value="AMINO ACID TRANSPORTER-RELATED"/>
    <property type="match status" value="1"/>
</dbReference>
<dbReference type="AlphaFoldDB" id="A0A5Q2FHG0"/>
<dbReference type="PIRSF" id="PIRSF006060">
    <property type="entry name" value="AA_transporter"/>
    <property type="match status" value="1"/>
</dbReference>
<name>A0A5Q2FHG0_9ACTN</name>